<evidence type="ECO:0000259" key="1">
    <source>
        <dbReference type="Pfam" id="PF01243"/>
    </source>
</evidence>
<dbReference type="PANTHER" id="PTHR40660:SF1">
    <property type="entry name" value="5'-PHOSPHATE OXIDASE PUTATIVE DOMAIN-CONTAINING PROTEIN-RELATED"/>
    <property type="match status" value="1"/>
</dbReference>
<name>A0AA35XMN5_GEOBA</name>
<gene>
    <name evidence="2" type="ORF">GBAR_LOCUS31205</name>
</gene>
<dbReference type="Pfam" id="PF01243">
    <property type="entry name" value="PNPOx_N"/>
    <property type="match status" value="1"/>
</dbReference>
<evidence type="ECO:0000313" key="3">
    <source>
        <dbReference type="Proteomes" id="UP001174909"/>
    </source>
</evidence>
<proteinExistence type="predicted"/>
<dbReference type="AlphaFoldDB" id="A0AA35XMN5"/>
<reference evidence="2" key="1">
    <citation type="submission" date="2023-03" db="EMBL/GenBank/DDBJ databases">
        <authorList>
            <person name="Steffen K."/>
            <person name="Cardenas P."/>
        </authorList>
    </citation>
    <scope>NUCLEOTIDE SEQUENCE</scope>
</reference>
<dbReference type="Gene3D" id="2.30.110.10">
    <property type="entry name" value="Electron Transport, Fmn-binding Protein, Chain A"/>
    <property type="match status" value="1"/>
</dbReference>
<dbReference type="InterPro" id="IPR012349">
    <property type="entry name" value="Split_barrel_FMN-bd"/>
</dbReference>
<dbReference type="InterPro" id="IPR011576">
    <property type="entry name" value="Pyridox_Oxase_N"/>
</dbReference>
<accession>A0AA35XMN5</accession>
<feature type="domain" description="Pyridoxamine 5'-phosphate oxidase N-terminal" evidence="1">
    <location>
        <begin position="19"/>
        <end position="105"/>
    </location>
</feature>
<evidence type="ECO:0000313" key="2">
    <source>
        <dbReference type="EMBL" id="CAI8057252.1"/>
    </source>
</evidence>
<dbReference type="SUPFAM" id="SSF50475">
    <property type="entry name" value="FMN-binding split barrel"/>
    <property type="match status" value="1"/>
</dbReference>
<comment type="caution">
    <text evidence="2">The sequence shown here is derived from an EMBL/GenBank/DDBJ whole genome shotgun (WGS) entry which is preliminary data.</text>
</comment>
<protein>
    <recommendedName>
        <fullName evidence="1">Pyridoxamine 5'-phosphate oxidase N-terminal domain-containing protein</fullName>
    </recommendedName>
</protein>
<dbReference type="Proteomes" id="UP001174909">
    <property type="component" value="Unassembled WGS sequence"/>
</dbReference>
<keyword evidence="3" id="KW-1185">Reference proteome</keyword>
<sequence length="147" mass="16555">MIRLTEEMSSLINRARDDGYPCIVATAATDGTPNCGYIGTVLTVGDDTLIYRDRTGRNPLDHIEENPKVIVLFRNTGQDAGWKFRCTATVHRDGKVFEEMTDRLIQSGLVNERYLQDSVGAIVVLRIDQVLTLFGELLQQREPGLQW</sequence>
<dbReference type="EMBL" id="CASHTH010004428">
    <property type="protein sequence ID" value="CAI8057252.1"/>
    <property type="molecule type" value="Genomic_DNA"/>
</dbReference>
<organism evidence="2 3">
    <name type="scientific">Geodia barretti</name>
    <name type="common">Barrett's horny sponge</name>
    <dbReference type="NCBI Taxonomy" id="519541"/>
    <lineage>
        <taxon>Eukaryota</taxon>
        <taxon>Metazoa</taxon>
        <taxon>Porifera</taxon>
        <taxon>Demospongiae</taxon>
        <taxon>Heteroscleromorpha</taxon>
        <taxon>Tetractinellida</taxon>
        <taxon>Astrophorina</taxon>
        <taxon>Geodiidae</taxon>
        <taxon>Geodia</taxon>
    </lineage>
</organism>
<dbReference type="PANTHER" id="PTHR40660">
    <property type="entry name" value="5'-PHOSPHATE OXIDASE PUTATIVE DOMAIN-CONTAINING PROTEIN-RELATED"/>
    <property type="match status" value="1"/>
</dbReference>